<accession>A0A9P0XE61</accession>
<feature type="chain" id="PRO_5040312591" description="Fibronectin type-III domain-containing protein" evidence="1">
    <location>
        <begin position="19"/>
        <end position="316"/>
    </location>
</feature>
<proteinExistence type="predicted"/>
<sequence length="316" mass="35982">MAFVNLILLNIFLVNVNCELPGINGLTFSFLEPIGVYARWNTVPYKSLSLINGYKVKIWSIEEETTRNFKLLNGDQYPGLQRNDVAQEPFSIEHISKNNVSVITNSNGYHNLARIFMSIDNLYEIRVNTFNATAEGPMTDPIRVIDKPTQVRVSLYEPEGLFVQWRIVENFQVNPIVGYKIRVWKIEEELHGSYTLLSGEQLAIISDERSVEPYNIEVPKHPPREYTTPNIDINNDLSIKITDGIKYNTLYEVRVLAYRKDLDGPTSHPIRVKIVKGDGYTVLAQKTSSNNCAISSIGETTPENGVQYYFIETVNL</sequence>
<dbReference type="InterPro" id="IPR013783">
    <property type="entry name" value="Ig-like_fold"/>
</dbReference>
<evidence type="ECO:0000256" key="1">
    <source>
        <dbReference type="SAM" id="SignalP"/>
    </source>
</evidence>
<reference evidence="2" key="1">
    <citation type="submission" date="2022-05" db="EMBL/GenBank/DDBJ databases">
        <authorList>
            <person name="Okamura Y."/>
        </authorList>
    </citation>
    <scope>NUCLEOTIDE SEQUENCE</scope>
</reference>
<dbReference type="EMBL" id="CALOZG010000029">
    <property type="protein sequence ID" value="CAH4032918.1"/>
    <property type="molecule type" value="Genomic_DNA"/>
</dbReference>
<dbReference type="SUPFAM" id="SSF49265">
    <property type="entry name" value="Fibronectin type III"/>
    <property type="match status" value="1"/>
</dbReference>
<dbReference type="AlphaFoldDB" id="A0A9P0XE61"/>
<dbReference type="Proteomes" id="UP001152562">
    <property type="component" value="Unassembled WGS sequence"/>
</dbReference>
<evidence type="ECO:0000313" key="2">
    <source>
        <dbReference type="EMBL" id="CAH4032918.1"/>
    </source>
</evidence>
<evidence type="ECO:0008006" key="4">
    <source>
        <dbReference type="Google" id="ProtNLM"/>
    </source>
</evidence>
<protein>
    <recommendedName>
        <fullName evidence="4">Fibronectin type-III domain-containing protein</fullName>
    </recommendedName>
</protein>
<keyword evidence="3" id="KW-1185">Reference proteome</keyword>
<dbReference type="InterPro" id="IPR036116">
    <property type="entry name" value="FN3_sf"/>
</dbReference>
<dbReference type="Gene3D" id="2.60.40.10">
    <property type="entry name" value="Immunoglobulins"/>
    <property type="match status" value="1"/>
</dbReference>
<feature type="signal peptide" evidence="1">
    <location>
        <begin position="1"/>
        <end position="18"/>
    </location>
</feature>
<keyword evidence="1" id="KW-0732">Signal</keyword>
<gene>
    <name evidence="2" type="ORF">PIBRA_LOCUS9259</name>
</gene>
<organism evidence="2 3">
    <name type="scientific">Pieris brassicae</name>
    <name type="common">White butterfly</name>
    <name type="synonym">Large white butterfly</name>
    <dbReference type="NCBI Taxonomy" id="7116"/>
    <lineage>
        <taxon>Eukaryota</taxon>
        <taxon>Metazoa</taxon>
        <taxon>Ecdysozoa</taxon>
        <taxon>Arthropoda</taxon>
        <taxon>Hexapoda</taxon>
        <taxon>Insecta</taxon>
        <taxon>Pterygota</taxon>
        <taxon>Neoptera</taxon>
        <taxon>Endopterygota</taxon>
        <taxon>Lepidoptera</taxon>
        <taxon>Glossata</taxon>
        <taxon>Ditrysia</taxon>
        <taxon>Papilionoidea</taxon>
        <taxon>Pieridae</taxon>
        <taxon>Pierinae</taxon>
        <taxon>Pieris</taxon>
    </lineage>
</organism>
<comment type="caution">
    <text evidence="2">The sequence shown here is derived from an EMBL/GenBank/DDBJ whole genome shotgun (WGS) entry which is preliminary data.</text>
</comment>
<name>A0A9P0XE61_PIEBR</name>
<evidence type="ECO:0000313" key="3">
    <source>
        <dbReference type="Proteomes" id="UP001152562"/>
    </source>
</evidence>